<sequence>MYILKTEQSFDSAHFLYGYEGKCRNLHGHRWRVVAEICADTLQPQGQLKGMVTDFGDIKKDLQELADFYDHALIAEEGTLKPATKEAFKEEGFRIIWVPFRPTAENFSRHFYELLKEKGYQMHAVSVYETPNNCAVYCEQKERQNG</sequence>
<dbReference type="Proteomes" id="UP001652442">
    <property type="component" value="Unassembled WGS sequence"/>
</dbReference>
<keyword evidence="5" id="KW-0862">Zinc</keyword>
<keyword evidence="5" id="KW-0456">Lyase</keyword>
<comment type="cofactor">
    <cofactor evidence="5">
        <name>Zn(2+)</name>
        <dbReference type="ChEBI" id="CHEBI:29105"/>
    </cofactor>
    <text evidence="5">Binds 1 zinc ion per subunit.</text>
</comment>
<dbReference type="Gene3D" id="3.30.479.10">
    <property type="entry name" value="6-pyruvoyl tetrahydropterin synthase/QueD"/>
    <property type="match status" value="1"/>
</dbReference>
<comment type="caution">
    <text evidence="6">The sequence shown here is derived from an EMBL/GenBank/DDBJ whole genome shotgun (WGS) entry which is preliminary data.</text>
</comment>
<evidence type="ECO:0000256" key="5">
    <source>
        <dbReference type="PIRNR" id="PIRNR006113"/>
    </source>
</evidence>
<gene>
    <name evidence="6" type="ORF">OCV88_01360</name>
</gene>
<keyword evidence="5" id="KW-0671">Queuosine biosynthesis</keyword>
<dbReference type="InterPro" id="IPR007115">
    <property type="entry name" value="6-PTP_synth/QueD"/>
</dbReference>
<evidence type="ECO:0000256" key="4">
    <source>
        <dbReference type="ARBA" id="ARBA00048807"/>
    </source>
</evidence>
<dbReference type="PANTHER" id="PTHR12589">
    <property type="entry name" value="PYRUVOYL TETRAHYDROBIOPTERIN SYNTHASE"/>
    <property type="match status" value="1"/>
</dbReference>
<evidence type="ECO:0000256" key="2">
    <source>
        <dbReference type="ARBA" id="ARBA00008900"/>
    </source>
</evidence>
<dbReference type="InterPro" id="IPR038418">
    <property type="entry name" value="6-PTP_synth/QueD_sf"/>
</dbReference>
<evidence type="ECO:0000313" key="6">
    <source>
        <dbReference type="EMBL" id="MCU6760982.1"/>
    </source>
</evidence>
<dbReference type="EC" id="4.-.-.-" evidence="5"/>
<dbReference type="Pfam" id="PF01242">
    <property type="entry name" value="PTPS"/>
    <property type="match status" value="1"/>
</dbReference>
<comment type="similarity">
    <text evidence="2 5">Belongs to the PTPS family. QueD subfamily.</text>
</comment>
<dbReference type="EMBL" id="JAOQJQ010000001">
    <property type="protein sequence ID" value="MCU6760982.1"/>
    <property type="molecule type" value="Genomic_DNA"/>
</dbReference>
<evidence type="ECO:0000256" key="1">
    <source>
        <dbReference type="ARBA" id="ARBA00005061"/>
    </source>
</evidence>
<name>A0ABT2TH05_9FIRM</name>
<keyword evidence="5" id="KW-0479">Metal-binding</keyword>
<organism evidence="6 7">
    <name type="scientific">Brotonthovivens ammoniilytica</name>
    <dbReference type="NCBI Taxonomy" id="2981725"/>
    <lineage>
        <taxon>Bacteria</taxon>
        <taxon>Bacillati</taxon>
        <taxon>Bacillota</taxon>
        <taxon>Clostridia</taxon>
        <taxon>Lachnospirales</taxon>
        <taxon>Lachnospiraceae</taxon>
        <taxon>Brotonthovivens</taxon>
    </lineage>
</organism>
<dbReference type="PIRSF" id="PIRSF006113">
    <property type="entry name" value="PTP_synth"/>
    <property type="match status" value="1"/>
</dbReference>
<accession>A0ABT2TH05</accession>
<comment type="pathway">
    <text evidence="1 5">Purine metabolism; 7-cyano-7-deazaguanine biosynthesis.</text>
</comment>
<keyword evidence="7" id="KW-1185">Reference proteome</keyword>
<protein>
    <recommendedName>
        <fullName evidence="3 5">6-carboxy-5,6,7,8-tetrahydropterin synthase</fullName>
        <ecNumber evidence="5">4.-.-.-</ecNumber>
    </recommendedName>
</protein>
<reference evidence="6 7" key="1">
    <citation type="journal article" date="2021" name="ISME Commun">
        <title>Automated analysis of genomic sequences facilitates high-throughput and comprehensive description of bacteria.</title>
        <authorList>
            <person name="Hitch T.C.A."/>
        </authorList>
    </citation>
    <scope>NUCLEOTIDE SEQUENCE [LARGE SCALE GENOMIC DNA]</scope>
    <source>
        <strain evidence="6 7">Sanger_109</strain>
    </source>
</reference>
<proteinExistence type="inferred from homology"/>
<dbReference type="RefSeq" id="WP_158423857.1">
    <property type="nucleotide sequence ID" value="NZ_JAOQJQ010000001.1"/>
</dbReference>
<dbReference type="SUPFAM" id="SSF55620">
    <property type="entry name" value="Tetrahydrobiopterin biosynthesis enzymes-like"/>
    <property type="match status" value="1"/>
</dbReference>
<evidence type="ECO:0000313" key="7">
    <source>
        <dbReference type="Proteomes" id="UP001652442"/>
    </source>
</evidence>
<comment type="catalytic activity">
    <reaction evidence="4 5">
        <text>7,8-dihydroneopterin 3'-triphosphate + H2O = 6-carboxy-5,6,7,8-tetrahydropterin + triphosphate + acetaldehyde + 2 H(+)</text>
        <dbReference type="Rhea" id="RHEA:27966"/>
        <dbReference type="ChEBI" id="CHEBI:15343"/>
        <dbReference type="ChEBI" id="CHEBI:15377"/>
        <dbReference type="ChEBI" id="CHEBI:15378"/>
        <dbReference type="ChEBI" id="CHEBI:18036"/>
        <dbReference type="ChEBI" id="CHEBI:58462"/>
        <dbReference type="ChEBI" id="CHEBI:61032"/>
        <dbReference type="EC" id="4.1.2.50"/>
    </reaction>
</comment>
<dbReference type="PANTHER" id="PTHR12589:SF8">
    <property type="entry name" value="6-CARBOXY-5,6,7,8-TETRAHYDROPTERIN SYNTHASE"/>
    <property type="match status" value="1"/>
</dbReference>
<evidence type="ECO:0000256" key="3">
    <source>
        <dbReference type="ARBA" id="ARBA00018141"/>
    </source>
</evidence>